<dbReference type="InterPro" id="IPR046341">
    <property type="entry name" value="SET_dom_sf"/>
</dbReference>
<evidence type="ECO:0000256" key="1">
    <source>
        <dbReference type="SAM" id="MobiDB-lite"/>
    </source>
</evidence>
<dbReference type="OrthoDB" id="5792673at2759"/>
<evidence type="ECO:0000313" key="4">
    <source>
        <dbReference type="Proteomes" id="UP000053890"/>
    </source>
</evidence>
<accession>A0A0P9GKN4</accession>
<dbReference type="STRING" id="578459.A0A0P9GKN4"/>
<dbReference type="AlphaFoldDB" id="A0A0P9GKN4"/>
<feature type="compositionally biased region" description="Basic and acidic residues" evidence="1">
    <location>
        <begin position="224"/>
        <end position="235"/>
    </location>
</feature>
<dbReference type="PROSITE" id="PS50280">
    <property type="entry name" value="SET"/>
    <property type="match status" value="1"/>
</dbReference>
<dbReference type="RefSeq" id="XP_018269983.1">
    <property type="nucleotide sequence ID" value="XM_018414564.1"/>
</dbReference>
<sequence length="249" mass="27223">MTSTKPPADFPAHIQFLTTPVASPLLSALDRLTYCTPCPPHLVPNAPPRVAIRTITDARHPAKGQRGLFNDGKAAIERGTWIRDYLGYVHDEREADPKSEYDLSLERRPVSTAEGENEGEGVGAGAQEQQQEQEREQRFEVVGCDATKMGGEARFVNDYRGVPGYERANAVFELRTWDIPGVAGRKGARMAVWAGPHGVAKGAEICVSYGKGYWKPKEAAGQSRLKEGAQDEPRAKVGRGRRVAKAKQG</sequence>
<dbReference type="InterPro" id="IPR001214">
    <property type="entry name" value="SET_dom"/>
</dbReference>
<evidence type="ECO:0000313" key="3">
    <source>
        <dbReference type="EMBL" id="KPV73934.1"/>
    </source>
</evidence>
<dbReference type="Gene3D" id="2.170.270.10">
    <property type="entry name" value="SET domain"/>
    <property type="match status" value="1"/>
</dbReference>
<dbReference type="OMA" id="AVWAGPH"/>
<dbReference type="Proteomes" id="UP000053890">
    <property type="component" value="Unassembled WGS sequence"/>
</dbReference>
<keyword evidence="4" id="KW-1185">Reference proteome</keyword>
<feature type="region of interest" description="Disordered" evidence="1">
    <location>
        <begin position="96"/>
        <end position="137"/>
    </location>
</feature>
<protein>
    <recommendedName>
        <fullName evidence="2">SET domain-containing protein</fullName>
    </recommendedName>
</protein>
<feature type="compositionally biased region" description="Basic and acidic residues" evidence="1">
    <location>
        <begin position="96"/>
        <end position="109"/>
    </location>
</feature>
<feature type="domain" description="SET" evidence="2">
    <location>
        <begin position="48"/>
        <end position="210"/>
    </location>
</feature>
<name>A0A0P9GKN4_RHOGW</name>
<gene>
    <name evidence="3" type="ORF">RHOBADRAFT_45226</name>
</gene>
<feature type="region of interest" description="Disordered" evidence="1">
    <location>
        <begin position="218"/>
        <end position="249"/>
    </location>
</feature>
<feature type="compositionally biased region" description="Basic residues" evidence="1">
    <location>
        <begin position="236"/>
        <end position="249"/>
    </location>
</feature>
<evidence type="ECO:0000259" key="2">
    <source>
        <dbReference type="PROSITE" id="PS50280"/>
    </source>
</evidence>
<dbReference type="SUPFAM" id="SSF82199">
    <property type="entry name" value="SET domain"/>
    <property type="match status" value="1"/>
</dbReference>
<organism evidence="3 4">
    <name type="scientific">Rhodotorula graminis (strain WP1)</name>
    <dbReference type="NCBI Taxonomy" id="578459"/>
    <lineage>
        <taxon>Eukaryota</taxon>
        <taxon>Fungi</taxon>
        <taxon>Dikarya</taxon>
        <taxon>Basidiomycota</taxon>
        <taxon>Pucciniomycotina</taxon>
        <taxon>Microbotryomycetes</taxon>
        <taxon>Sporidiobolales</taxon>
        <taxon>Sporidiobolaceae</taxon>
        <taxon>Rhodotorula</taxon>
    </lineage>
</organism>
<dbReference type="GeneID" id="28975012"/>
<dbReference type="EMBL" id="KQ474081">
    <property type="protein sequence ID" value="KPV73934.1"/>
    <property type="molecule type" value="Genomic_DNA"/>
</dbReference>
<proteinExistence type="predicted"/>
<reference evidence="3 4" key="1">
    <citation type="journal article" date="2015" name="Front. Microbiol.">
        <title>Genome sequence of the plant growth promoting endophytic yeast Rhodotorula graminis WP1.</title>
        <authorList>
            <person name="Firrincieli A."/>
            <person name="Otillar R."/>
            <person name="Salamov A."/>
            <person name="Schmutz J."/>
            <person name="Khan Z."/>
            <person name="Redman R.S."/>
            <person name="Fleck N.D."/>
            <person name="Lindquist E."/>
            <person name="Grigoriev I.V."/>
            <person name="Doty S.L."/>
        </authorList>
    </citation>
    <scope>NUCLEOTIDE SEQUENCE [LARGE SCALE GENOMIC DNA]</scope>
    <source>
        <strain evidence="3 4">WP1</strain>
    </source>
</reference>